<evidence type="ECO:0000313" key="1">
    <source>
        <dbReference type="EMBL" id="CAH1399075.1"/>
    </source>
</evidence>
<reference evidence="1" key="1">
    <citation type="submission" date="2022-01" db="EMBL/GenBank/DDBJ databases">
        <authorList>
            <person name="King R."/>
        </authorList>
    </citation>
    <scope>NUCLEOTIDE SEQUENCE</scope>
</reference>
<accession>A0A9P0HBA6</accession>
<evidence type="ECO:0000313" key="2">
    <source>
        <dbReference type="Proteomes" id="UP001152798"/>
    </source>
</evidence>
<dbReference type="EMBL" id="OV725080">
    <property type="protein sequence ID" value="CAH1399075.1"/>
    <property type="molecule type" value="Genomic_DNA"/>
</dbReference>
<proteinExistence type="predicted"/>
<organism evidence="1 2">
    <name type="scientific">Nezara viridula</name>
    <name type="common">Southern green stink bug</name>
    <name type="synonym">Cimex viridulus</name>
    <dbReference type="NCBI Taxonomy" id="85310"/>
    <lineage>
        <taxon>Eukaryota</taxon>
        <taxon>Metazoa</taxon>
        <taxon>Ecdysozoa</taxon>
        <taxon>Arthropoda</taxon>
        <taxon>Hexapoda</taxon>
        <taxon>Insecta</taxon>
        <taxon>Pterygota</taxon>
        <taxon>Neoptera</taxon>
        <taxon>Paraneoptera</taxon>
        <taxon>Hemiptera</taxon>
        <taxon>Heteroptera</taxon>
        <taxon>Panheteroptera</taxon>
        <taxon>Pentatomomorpha</taxon>
        <taxon>Pentatomoidea</taxon>
        <taxon>Pentatomidae</taxon>
        <taxon>Pentatominae</taxon>
        <taxon>Nezara</taxon>
    </lineage>
</organism>
<name>A0A9P0HBA6_NEZVI</name>
<protein>
    <submittedName>
        <fullName evidence="1">Uncharacterized protein</fullName>
    </submittedName>
</protein>
<dbReference type="AlphaFoldDB" id="A0A9P0HBA6"/>
<dbReference type="Proteomes" id="UP001152798">
    <property type="component" value="Chromosome 4"/>
</dbReference>
<keyword evidence="2" id="KW-1185">Reference proteome</keyword>
<gene>
    <name evidence="1" type="ORF">NEZAVI_LOCUS8600</name>
</gene>
<sequence>MESRWRLTVSVDTPHFLASSRVLVDGFDSTASCRTSSISTNSRLEPFFLFNVVSLLLYFFKPTLRSSYGALGGLNPALYRNPGELEEELHYPEGHLGRLWFYLRYEAGCEKLLITLLKIKNLPSRTVGTANACDPIVR</sequence>
<dbReference type="OrthoDB" id="10259057at2759"/>